<proteinExistence type="inferred from homology"/>
<organism evidence="4 5">
    <name type="scientific">Rhynchospora tenuis</name>
    <dbReference type="NCBI Taxonomy" id="198213"/>
    <lineage>
        <taxon>Eukaryota</taxon>
        <taxon>Viridiplantae</taxon>
        <taxon>Streptophyta</taxon>
        <taxon>Embryophyta</taxon>
        <taxon>Tracheophyta</taxon>
        <taxon>Spermatophyta</taxon>
        <taxon>Magnoliopsida</taxon>
        <taxon>Liliopsida</taxon>
        <taxon>Poales</taxon>
        <taxon>Cyperaceae</taxon>
        <taxon>Cyperoideae</taxon>
        <taxon>Rhynchosporeae</taxon>
        <taxon>Rhynchospora</taxon>
    </lineage>
</organism>
<dbReference type="PANTHER" id="PTHR12377:SF0">
    <property type="entry name" value="CYTOSOLIC IRON-SULFUR ASSEMBLY COMPONENT 2B"/>
    <property type="match status" value="1"/>
</dbReference>
<dbReference type="Pfam" id="PF01883">
    <property type="entry name" value="FeS_assembly_P"/>
    <property type="match status" value="1"/>
</dbReference>
<dbReference type="FunFam" id="3.30.300.130:FF:000005">
    <property type="entry name" value="Mitotic spindle-associated mmxd complex subunit"/>
    <property type="match status" value="1"/>
</dbReference>
<dbReference type="SUPFAM" id="SSF117916">
    <property type="entry name" value="Fe-S cluster assembly (FSCA) domain-like"/>
    <property type="match status" value="1"/>
</dbReference>
<name>A0AAD5ZZQ2_9POAL</name>
<dbReference type="InterPro" id="IPR002744">
    <property type="entry name" value="MIP18-like"/>
</dbReference>
<feature type="domain" description="MIP18 family-like" evidence="3">
    <location>
        <begin position="76"/>
        <end position="144"/>
    </location>
</feature>
<dbReference type="InterPro" id="IPR039796">
    <property type="entry name" value="MIP18"/>
</dbReference>
<evidence type="ECO:0000259" key="3">
    <source>
        <dbReference type="Pfam" id="PF01883"/>
    </source>
</evidence>
<dbReference type="PANTHER" id="PTHR12377">
    <property type="entry name" value="CYTOSOLIC IRON-SULFUR ASSEMBLY COMPONENT 2B-RELATED"/>
    <property type="match status" value="1"/>
</dbReference>
<keyword evidence="2" id="KW-0159">Chromosome partition</keyword>
<comment type="similarity">
    <text evidence="1">Belongs to the MIP18 family.</text>
</comment>
<dbReference type="Gene3D" id="6.10.250.1280">
    <property type="match status" value="1"/>
</dbReference>
<dbReference type="GO" id="GO:0007059">
    <property type="term" value="P:chromosome segregation"/>
    <property type="evidence" value="ECO:0007669"/>
    <property type="project" value="UniProtKB-KW"/>
</dbReference>
<evidence type="ECO:0000256" key="1">
    <source>
        <dbReference type="ARBA" id="ARBA00010381"/>
    </source>
</evidence>
<dbReference type="InterPro" id="IPR034904">
    <property type="entry name" value="FSCA_dom_sf"/>
</dbReference>
<evidence type="ECO:0000313" key="5">
    <source>
        <dbReference type="Proteomes" id="UP001210211"/>
    </source>
</evidence>
<protein>
    <recommendedName>
        <fullName evidence="3">MIP18 family-like domain-containing protein</fullName>
    </recommendedName>
</protein>
<keyword evidence="5" id="KW-1185">Reference proteome</keyword>
<sequence length="191" mass="22043">MALTNWKFFFDICHFAFCGYLRSSNVTLVTYWRKEMEIFLCFVGGVDPQDFVIFALEIHYPFYLLPILPEMSEKEDIKDPEHPYSLEELKVVSEDSIEVDDKLSRVRVVFTPTVEHCSMATIIGLCIRVKLMRSLPSRFKVDILVAPGTHETEASINKQLNDKERVAAALENPNLLEIVEECLSPSYQTWT</sequence>
<dbReference type="AlphaFoldDB" id="A0AAD5ZZQ2"/>
<comment type="caution">
    <text evidence="4">The sequence shown here is derived from an EMBL/GenBank/DDBJ whole genome shotgun (WGS) entry which is preliminary data.</text>
</comment>
<evidence type="ECO:0000313" key="4">
    <source>
        <dbReference type="EMBL" id="KAJ3707057.1"/>
    </source>
</evidence>
<dbReference type="GO" id="GO:0051604">
    <property type="term" value="P:protein maturation"/>
    <property type="evidence" value="ECO:0007669"/>
    <property type="project" value="InterPro"/>
</dbReference>
<dbReference type="GO" id="GO:1990229">
    <property type="term" value="C:iron-sulfur cluster assembly complex"/>
    <property type="evidence" value="ECO:0007669"/>
    <property type="project" value="UniProtKB-ARBA"/>
</dbReference>
<accession>A0AAD5ZZQ2</accession>
<dbReference type="EMBL" id="JAMRDG010000001">
    <property type="protein sequence ID" value="KAJ3707057.1"/>
    <property type="molecule type" value="Genomic_DNA"/>
</dbReference>
<dbReference type="Gene3D" id="3.30.300.130">
    <property type="entry name" value="Fe-S cluster assembly (FSCA)"/>
    <property type="match status" value="1"/>
</dbReference>
<reference evidence="4 5" key="1">
    <citation type="journal article" date="2022" name="Cell">
        <title>Repeat-based holocentromeres influence genome architecture and karyotype evolution.</title>
        <authorList>
            <person name="Hofstatter P.G."/>
            <person name="Thangavel G."/>
            <person name="Lux T."/>
            <person name="Neumann P."/>
            <person name="Vondrak T."/>
            <person name="Novak P."/>
            <person name="Zhang M."/>
            <person name="Costa L."/>
            <person name="Castellani M."/>
            <person name="Scott A."/>
            <person name="Toegelov H."/>
            <person name="Fuchs J."/>
            <person name="Mata-Sucre Y."/>
            <person name="Dias Y."/>
            <person name="Vanzela A.L.L."/>
            <person name="Huettel B."/>
            <person name="Almeida C.C.S."/>
            <person name="Simkova H."/>
            <person name="Souza G."/>
            <person name="Pedrosa-Harand A."/>
            <person name="Macas J."/>
            <person name="Mayer K.F.X."/>
            <person name="Houben A."/>
            <person name="Marques A."/>
        </authorList>
    </citation>
    <scope>NUCLEOTIDE SEQUENCE [LARGE SCALE GENOMIC DNA]</scope>
    <source>
        <strain evidence="4">RhyTen1mFocal</strain>
    </source>
</reference>
<dbReference type="Proteomes" id="UP001210211">
    <property type="component" value="Unassembled WGS sequence"/>
</dbReference>
<evidence type="ECO:0000256" key="2">
    <source>
        <dbReference type="ARBA" id="ARBA00022829"/>
    </source>
</evidence>
<dbReference type="GO" id="GO:0140535">
    <property type="term" value="C:intracellular protein-containing complex"/>
    <property type="evidence" value="ECO:0007669"/>
    <property type="project" value="UniProtKB-ARBA"/>
</dbReference>
<gene>
    <name evidence="4" type="ORF">LUZ61_010762</name>
</gene>